<proteinExistence type="predicted"/>
<sequence length="559" mass="63222">MDHYTILGVTSSATAEEIRKCYLKIAKTHHPDKTKDILKNNKFKSALEAYTTLSDPILRVKYDEMLLSQRTASQVRSFTFTKHPNYTNSKKTTTTTSSASFDEFGSIFTKNPNKYANPTATNFKPQPKSKKPHNSSAAAAAAFKAFYDKQKQTEHTRASEKYSTTANESSNINKESPTKEVPLPENWQRQESFQFKHTQNQPHTKPTQEPEIIEISDQEDEEEEQKAEKVEEQEDLESTETPFSPPPPPQQPRKRTPAPEPAPEPVPVPEPNDVPMSNGSASTTSTDSLPKPNPKKVKLAQLPEDEPDLMWQGANQGGPPTMPQSHATPMNVHTSTRKFQRTARPNIPNLSHSEHVQSIDGPESSTFQAFKAALNNLEKSPIFDSSIPRSPKRHKSTNGTDFSMNVNNTNPFSETSGNFQMDDMKTTINEPLPLYEQCILGVDIEMLESTYLDPVIRMVPQCDNVLDQTQWSQFKENYERYLLTLIDLKSELLSTISKRTLRDSQYHFKLLQSPETIQKLNDVDLKILSHLNNVQGLVTNTKLSWCQGVEFRSKFGFKS</sequence>
<dbReference type="PANTHER" id="PTHR43096:SF52">
    <property type="entry name" value="DNAJ HOMOLOG 1, MITOCHONDRIAL-RELATED"/>
    <property type="match status" value="1"/>
</dbReference>
<evidence type="ECO:0000259" key="3">
    <source>
        <dbReference type="PROSITE" id="PS50076"/>
    </source>
</evidence>
<feature type="region of interest" description="Disordered" evidence="2">
    <location>
        <begin position="382"/>
        <end position="407"/>
    </location>
</feature>
<keyword evidence="5" id="KW-1185">Reference proteome</keyword>
<feature type="compositionally biased region" description="Polar residues" evidence="2">
    <location>
        <begin position="397"/>
        <end position="407"/>
    </location>
</feature>
<evidence type="ECO:0000256" key="2">
    <source>
        <dbReference type="SAM" id="MobiDB-lite"/>
    </source>
</evidence>
<dbReference type="GO" id="GO:0042026">
    <property type="term" value="P:protein refolding"/>
    <property type="evidence" value="ECO:0007669"/>
    <property type="project" value="TreeGrafter"/>
</dbReference>
<dbReference type="GO" id="GO:0051082">
    <property type="term" value="F:unfolded protein binding"/>
    <property type="evidence" value="ECO:0007669"/>
    <property type="project" value="TreeGrafter"/>
</dbReference>
<evidence type="ECO:0000256" key="1">
    <source>
        <dbReference type="ARBA" id="ARBA00023186"/>
    </source>
</evidence>
<feature type="compositionally biased region" description="Polar residues" evidence="2">
    <location>
        <begin position="111"/>
        <end position="124"/>
    </location>
</feature>
<dbReference type="GO" id="GO:0005737">
    <property type="term" value="C:cytoplasm"/>
    <property type="evidence" value="ECO:0007669"/>
    <property type="project" value="TreeGrafter"/>
</dbReference>
<feature type="compositionally biased region" description="Polar residues" evidence="2">
    <location>
        <begin position="275"/>
        <end position="288"/>
    </location>
</feature>
<comment type="caution">
    <text evidence="4">The sequence shown here is derived from an EMBL/GenBank/DDBJ whole genome shotgun (WGS) entry which is preliminary data.</text>
</comment>
<dbReference type="OrthoDB" id="10250354at2759"/>
<feature type="compositionally biased region" description="Acidic residues" evidence="2">
    <location>
        <begin position="211"/>
        <end position="238"/>
    </location>
</feature>
<dbReference type="InterPro" id="IPR036869">
    <property type="entry name" value="J_dom_sf"/>
</dbReference>
<evidence type="ECO:0000313" key="4">
    <source>
        <dbReference type="EMBL" id="KAH3687051.1"/>
    </source>
</evidence>
<keyword evidence="1" id="KW-0143">Chaperone</keyword>
<dbReference type="SMART" id="SM00271">
    <property type="entry name" value="DnaJ"/>
    <property type="match status" value="1"/>
</dbReference>
<protein>
    <recommendedName>
        <fullName evidence="3">J domain-containing protein</fullName>
    </recommendedName>
</protein>
<dbReference type="Proteomes" id="UP000774326">
    <property type="component" value="Unassembled WGS sequence"/>
</dbReference>
<dbReference type="PANTHER" id="PTHR43096">
    <property type="entry name" value="DNAJ HOMOLOG 1, MITOCHONDRIAL-RELATED"/>
    <property type="match status" value="1"/>
</dbReference>
<dbReference type="EMBL" id="JAEUBG010001036">
    <property type="protein sequence ID" value="KAH3687051.1"/>
    <property type="molecule type" value="Genomic_DNA"/>
</dbReference>
<dbReference type="PRINTS" id="PR00625">
    <property type="entry name" value="JDOMAIN"/>
</dbReference>
<dbReference type="CDD" id="cd06257">
    <property type="entry name" value="DnaJ"/>
    <property type="match status" value="1"/>
</dbReference>
<feature type="compositionally biased region" description="Polar residues" evidence="2">
    <location>
        <begin position="187"/>
        <end position="207"/>
    </location>
</feature>
<feature type="compositionally biased region" description="Polar residues" evidence="2">
    <location>
        <begin position="161"/>
        <end position="175"/>
    </location>
</feature>
<feature type="region of interest" description="Disordered" evidence="2">
    <location>
        <begin position="111"/>
        <end position="137"/>
    </location>
</feature>
<reference evidence="4" key="1">
    <citation type="journal article" date="2021" name="Open Biol.">
        <title>Shared evolutionary footprints suggest mitochondrial oxidative damage underlies multiple complex I losses in fungi.</title>
        <authorList>
            <person name="Schikora-Tamarit M.A."/>
            <person name="Marcet-Houben M."/>
            <person name="Nosek J."/>
            <person name="Gabaldon T."/>
        </authorList>
    </citation>
    <scope>NUCLEOTIDE SEQUENCE</scope>
    <source>
        <strain evidence="4">CBS2887</strain>
    </source>
</reference>
<feature type="region of interest" description="Disordered" evidence="2">
    <location>
        <begin position="150"/>
        <end position="296"/>
    </location>
</feature>
<dbReference type="AlphaFoldDB" id="A0A9P8TQM6"/>
<dbReference type="InterPro" id="IPR001623">
    <property type="entry name" value="DnaJ_domain"/>
</dbReference>
<feature type="compositionally biased region" description="Pro residues" evidence="2">
    <location>
        <begin position="258"/>
        <end position="272"/>
    </location>
</feature>
<dbReference type="Pfam" id="PF00226">
    <property type="entry name" value="DnaJ"/>
    <property type="match status" value="1"/>
</dbReference>
<evidence type="ECO:0000313" key="5">
    <source>
        <dbReference type="Proteomes" id="UP000774326"/>
    </source>
</evidence>
<name>A0A9P8TQM6_WICPI</name>
<organism evidence="4 5">
    <name type="scientific">Wickerhamomyces pijperi</name>
    <name type="common">Yeast</name>
    <name type="synonym">Pichia pijperi</name>
    <dbReference type="NCBI Taxonomy" id="599730"/>
    <lineage>
        <taxon>Eukaryota</taxon>
        <taxon>Fungi</taxon>
        <taxon>Dikarya</taxon>
        <taxon>Ascomycota</taxon>
        <taxon>Saccharomycotina</taxon>
        <taxon>Saccharomycetes</taxon>
        <taxon>Phaffomycetales</taxon>
        <taxon>Wickerhamomycetaceae</taxon>
        <taxon>Wickerhamomyces</taxon>
    </lineage>
</organism>
<feature type="domain" description="J" evidence="3">
    <location>
        <begin position="2"/>
        <end position="66"/>
    </location>
</feature>
<dbReference type="PROSITE" id="PS50076">
    <property type="entry name" value="DNAJ_2"/>
    <property type="match status" value="1"/>
</dbReference>
<dbReference type="SUPFAM" id="SSF46565">
    <property type="entry name" value="Chaperone J-domain"/>
    <property type="match status" value="1"/>
</dbReference>
<dbReference type="Gene3D" id="1.10.287.110">
    <property type="entry name" value="DnaJ domain"/>
    <property type="match status" value="1"/>
</dbReference>
<reference evidence="4" key="2">
    <citation type="submission" date="2021-01" db="EMBL/GenBank/DDBJ databases">
        <authorList>
            <person name="Schikora-Tamarit M.A."/>
        </authorList>
    </citation>
    <scope>NUCLEOTIDE SEQUENCE</scope>
    <source>
        <strain evidence="4">CBS2887</strain>
    </source>
</reference>
<accession>A0A9P8TQM6</accession>
<feature type="compositionally biased region" description="Basic and acidic residues" evidence="2">
    <location>
        <begin position="150"/>
        <end position="160"/>
    </location>
</feature>
<gene>
    <name evidence="4" type="ORF">WICPIJ_001964</name>
</gene>